<accession>A0A8C3T086</accession>
<dbReference type="Ensembl" id="ENSCSRT00000021916.1">
    <property type="protein sequence ID" value="ENSCSRP00000020990.1"/>
    <property type="gene ID" value="ENSCSRG00000015917.1"/>
</dbReference>
<sequence>MAKDRLHVQHRYIELFLNSSPKRKQDSSQAVQGLYWAALFEADLTVATP</sequence>
<evidence type="ECO:0000313" key="2">
    <source>
        <dbReference type="Proteomes" id="UP000694403"/>
    </source>
</evidence>
<name>A0A8C3T086_CHESE</name>
<dbReference type="Proteomes" id="UP000694403">
    <property type="component" value="Unplaced"/>
</dbReference>
<organism evidence="1 2">
    <name type="scientific">Chelydra serpentina</name>
    <name type="common">Snapping turtle</name>
    <name type="synonym">Testudo serpentina</name>
    <dbReference type="NCBI Taxonomy" id="8475"/>
    <lineage>
        <taxon>Eukaryota</taxon>
        <taxon>Metazoa</taxon>
        <taxon>Chordata</taxon>
        <taxon>Craniata</taxon>
        <taxon>Vertebrata</taxon>
        <taxon>Euteleostomi</taxon>
        <taxon>Archelosauria</taxon>
        <taxon>Testudinata</taxon>
        <taxon>Testudines</taxon>
        <taxon>Cryptodira</taxon>
        <taxon>Durocryptodira</taxon>
        <taxon>Americhelydia</taxon>
        <taxon>Chelydroidea</taxon>
        <taxon>Chelydridae</taxon>
        <taxon>Chelydra</taxon>
    </lineage>
</organism>
<proteinExistence type="predicted"/>
<dbReference type="AlphaFoldDB" id="A0A8C3T086"/>
<evidence type="ECO:0000313" key="1">
    <source>
        <dbReference type="Ensembl" id="ENSCSRP00000020990.1"/>
    </source>
</evidence>
<protein>
    <submittedName>
        <fullName evidence="1">Uncharacterized protein</fullName>
    </submittedName>
</protein>
<reference evidence="1" key="2">
    <citation type="submission" date="2025-09" db="UniProtKB">
        <authorList>
            <consortium name="Ensembl"/>
        </authorList>
    </citation>
    <scope>IDENTIFICATION</scope>
</reference>
<reference evidence="1" key="1">
    <citation type="submission" date="2025-08" db="UniProtKB">
        <authorList>
            <consortium name="Ensembl"/>
        </authorList>
    </citation>
    <scope>IDENTIFICATION</scope>
</reference>
<keyword evidence="2" id="KW-1185">Reference proteome</keyword>